<dbReference type="GO" id="GO:0007020">
    <property type="term" value="P:microtubule nucleation"/>
    <property type="evidence" value="ECO:0007669"/>
    <property type="project" value="InterPro"/>
</dbReference>
<name>A0A5J4X2E3_9EUKA</name>
<dbReference type="Proteomes" id="UP000324800">
    <property type="component" value="Unassembled WGS sequence"/>
</dbReference>
<dbReference type="OrthoDB" id="2192946at2759"/>
<gene>
    <name evidence="9" type="ORF">EZS28_002956</name>
</gene>
<feature type="domain" description="Gamma tubulin complex component protein N-terminal" evidence="8">
    <location>
        <begin position="93"/>
        <end position="208"/>
    </location>
</feature>
<feature type="region of interest" description="Disordered" evidence="6">
    <location>
        <begin position="367"/>
        <end position="392"/>
    </location>
</feature>
<dbReference type="InterPro" id="IPR007259">
    <property type="entry name" value="GCP"/>
</dbReference>
<protein>
    <submittedName>
        <fullName evidence="9">Putative Gamma-tubulin complex component 2</fullName>
    </submittedName>
</protein>
<dbReference type="GO" id="GO:0051321">
    <property type="term" value="P:meiotic cell cycle"/>
    <property type="evidence" value="ECO:0007669"/>
    <property type="project" value="TreeGrafter"/>
</dbReference>
<dbReference type="InterPro" id="IPR042241">
    <property type="entry name" value="GCP_C_sf"/>
</dbReference>
<dbReference type="GO" id="GO:0005874">
    <property type="term" value="C:microtubule"/>
    <property type="evidence" value="ECO:0007669"/>
    <property type="project" value="UniProtKB-KW"/>
</dbReference>
<accession>A0A5J4X2E3</accession>
<dbReference type="GO" id="GO:0000930">
    <property type="term" value="C:gamma-tubulin complex"/>
    <property type="evidence" value="ECO:0007669"/>
    <property type="project" value="TreeGrafter"/>
</dbReference>
<feature type="domain" description="Gamma tubulin complex component C-terminal" evidence="7">
    <location>
        <begin position="247"/>
        <end position="670"/>
    </location>
</feature>
<dbReference type="GO" id="GO:0051225">
    <property type="term" value="P:spindle assembly"/>
    <property type="evidence" value="ECO:0007669"/>
    <property type="project" value="TreeGrafter"/>
</dbReference>
<keyword evidence="4" id="KW-0493">Microtubule</keyword>
<dbReference type="EMBL" id="SNRW01000377">
    <property type="protein sequence ID" value="KAA6401517.1"/>
    <property type="molecule type" value="Genomic_DNA"/>
</dbReference>
<dbReference type="GO" id="GO:0031122">
    <property type="term" value="P:cytoplasmic microtubule organization"/>
    <property type="evidence" value="ECO:0007669"/>
    <property type="project" value="TreeGrafter"/>
</dbReference>
<dbReference type="Pfam" id="PF17681">
    <property type="entry name" value="GCP_N_terminal"/>
    <property type="match status" value="1"/>
</dbReference>
<dbReference type="GO" id="GO:0043015">
    <property type="term" value="F:gamma-tubulin binding"/>
    <property type="evidence" value="ECO:0007669"/>
    <property type="project" value="InterPro"/>
</dbReference>
<keyword evidence="3" id="KW-0963">Cytoplasm</keyword>
<evidence type="ECO:0000256" key="5">
    <source>
        <dbReference type="ARBA" id="ARBA00023212"/>
    </source>
</evidence>
<feature type="compositionally biased region" description="Low complexity" evidence="6">
    <location>
        <begin position="367"/>
        <end position="377"/>
    </location>
</feature>
<dbReference type="InterPro" id="IPR041470">
    <property type="entry name" value="GCP_N"/>
</dbReference>
<comment type="similarity">
    <text evidence="2">Belongs to the TUBGCP family.</text>
</comment>
<proteinExistence type="inferred from homology"/>
<comment type="subcellular location">
    <subcellularLocation>
        <location evidence="1">Cytoplasm</location>
        <location evidence="1">Cytoskeleton</location>
    </subcellularLocation>
</comment>
<evidence type="ECO:0000313" key="9">
    <source>
        <dbReference type="EMBL" id="KAA6401517.1"/>
    </source>
</evidence>
<evidence type="ECO:0000256" key="3">
    <source>
        <dbReference type="ARBA" id="ARBA00022490"/>
    </source>
</evidence>
<evidence type="ECO:0000256" key="4">
    <source>
        <dbReference type="ARBA" id="ARBA00022701"/>
    </source>
</evidence>
<evidence type="ECO:0000256" key="6">
    <source>
        <dbReference type="SAM" id="MobiDB-lite"/>
    </source>
</evidence>
<dbReference type="GO" id="GO:0000278">
    <property type="term" value="P:mitotic cell cycle"/>
    <property type="evidence" value="ECO:0007669"/>
    <property type="project" value="TreeGrafter"/>
</dbReference>
<dbReference type="Pfam" id="PF04130">
    <property type="entry name" value="GCP_C_terminal"/>
    <property type="match status" value="1"/>
</dbReference>
<dbReference type="GO" id="GO:0051011">
    <property type="term" value="F:microtubule minus-end binding"/>
    <property type="evidence" value="ECO:0007669"/>
    <property type="project" value="TreeGrafter"/>
</dbReference>
<dbReference type="GO" id="GO:0000922">
    <property type="term" value="C:spindle pole"/>
    <property type="evidence" value="ECO:0007669"/>
    <property type="project" value="InterPro"/>
</dbReference>
<feature type="region of interest" description="Disordered" evidence="6">
    <location>
        <begin position="599"/>
        <end position="618"/>
    </location>
</feature>
<organism evidence="9 10">
    <name type="scientific">Streblomastix strix</name>
    <dbReference type="NCBI Taxonomy" id="222440"/>
    <lineage>
        <taxon>Eukaryota</taxon>
        <taxon>Metamonada</taxon>
        <taxon>Preaxostyla</taxon>
        <taxon>Oxymonadida</taxon>
        <taxon>Streblomastigidae</taxon>
        <taxon>Streblomastix</taxon>
    </lineage>
</organism>
<dbReference type="PANTHER" id="PTHR19302:SF13">
    <property type="entry name" value="GAMMA-TUBULIN COMPLEX COMPONENT 2"/>
    <property type="match status" value="1"/>
</dbReference>
<evidence type="ECO:0000259" key="8">
    <source>
        <dbReference type="Pfam" id="PF17681"/>
    </source>
</evidence>
<evidence type="ECO:0000256" key="2">
    <source>
        <dbReference type="ARBA" id="ARBA00010337"/>
    </source>
</evidence>
<comment type="caution">
    <text evidence="9">The sequence shown here is derived from an EMBL/GenBank/DDBJ whole genome shotgun (WGS) entry which is preliminary data.</text>
</comment>
<evidence type="ECO:0000259" key="7">
    <source>
        <dbReference type="Pfam" id="PF04130"/>
    </source>
</evidence>
<evidence type="ECO:0000256" key="1">
    <source>
        <dbReference type="ARBA" id="ARBA00004245"/>
    </source>
</evidence>
<dbReference type="AlphaFoldDB" id="A0A5J4X2E3"/>
<keyword evidence="5" id="KW-0206">Cytoskeleton</keyword>
<dbReference type="PANTHER" id="PTHR19302">
    <property type="entry name" value="GAMMA TUBULIN COMPLEX PROTEIN"/>
    <property type="match status" value="1"/>
</dbReference>
<dbReference type="InterPro" id="IPR040457">
    <property type="entry name" value="GCP_C"/>
</dbReference>
<sequence length="681" mass="77992">MQDTDVIDSFLYVMLGIPASGIKLIDSKTGYLFKVDEKMMSSSQNELITRILPIAEAYGVINDFVNSSLGIVTYDTLPSEQGLLPKKNPGVYDVVKLIKKEQAFGAQILDILIRQTKMNGTANQKLYQTLIQLTSKAFNPYFSMLSDWIYGGLINDPFKEFMVEELSSRDRERERDSIMSEEADTTNKQWTRQCKLQERRIGKMLSDDRREKFEYKKPDDSFQQIITNAYTFASQELLRIVLLEENLIDRLRSIKSTFLFAGGDFFVHFMDLAEKELQQKVPLVCMPRIGTFLDLALRSSSFSTQYSSQSSPSSQSSQSSPSSSSSIVLASEIENNIIEDPYRECYSCYLSKMPLVKHLQEIQNIPSQQSQGSQQVSKLKAEQNDFSSQDGSGGSIVVEQRFEPSGIAALVLSHQVPFSISLVLNKIALFKYQLLFRHLFLLKSVERRLVKVATNLMMSRRLHANEVPVSILHHAEVVRRRMQHIVQTILYFTFQEVIEPAWNEFLKSIDNCRNIDGLIERHMSFLDICLKDSLMTNQNIITILTVIEAQSLAFCKLIEETIPLLVHPGEVQEHKEIDKATRTIIKQLLGSLLINETNQGPDEQQIGKGRAQSSGRGIKREEEGFEKIIHKNEVELETKTDWLMQELEKMKQVDQKINVLSMRLDYNERYLAKKNAKQLRL</sequence>
<evidence type="ECO:0000313" key="10">
    <source>
        <dbReference type="Proteomes" id="UP000324800"/>
    </source>
</evidence>
<reference evidence="9 10" key="1">
    <citation type="submission" date="2019-03" db="EMBL/GenBank/DDBJ databases">
        <title>Single cell metagenomics reveals metabolic interactions within the superorganism composed of flagellate Streblomastix strix and complex community of Bacteroidetes bacteria on its surface.</title>
        <authorList>
            <person name="Treitli S.C."/>
            <person name="Kolisko M."/>
            <person name="Husnik F."/>
            <person name="Keeling P."/>
            <person name="Hampl V."/>
        </authorList>
    </citation>
    <scope>NUCLEOTIDE SEQUENCE [LARGE SCALE GENOMIC DNA]</scope>
    <source>
        <strain evidence="9">ST1C</strain>
    </source>
</reference>
<dbReference type="Gene3D" id="1.20.120.1900">
    <property type="entry name" value="Gamma-tubulin complex, C-terminal domain"/>
    <property type="match status" value="1"/>
</dbReference>